<protein>
    <submittedName>
        <fullName evidence="8">Protein kinase</fullName>
    </submittedName>
</protein>
<dbReference type="InterPro" id="IPR000719">
    <property type="entry name" value="Prot_kinase_dom"/>
</dbReference>
<dbReference type="AlphaFoldDB" id="A0A0C1ZNN8"/>
<feature type="domain" description="NERD" evidence="7">
    <location>
        <begin position="11"/>
        <end position="125"/>
    </location>
</feature>
<feature type="region of interest" description="Disordered" evidence="5">
    <location>
        <begin position="439"/>
        <end position="472"/>
    </location>
</feature>
<organism evidence="8 9">
    <name type="scientific">Enhygromyxa salina</name>
    <dbReference type="NCBI Taxonomy" id="215803"/>
    <lineage>
        <taxon>Bacteria</taxon>
        <taxon>Pseudomonadati</taxon>
        <taxon>Myxococcota</taxon>
        <taxon>Polyangia</taxon>
        <taxon>Nannocystales</taxon>
        <taxon>Nannocystaceae</taxon>
        <taxon>Enhygromyxa</taxon>
    </lineage>
</organism>
<keyword evidence="4" id="KW-0067">ATP-binding</keyword>
<keyword evidence="1" id="KW-0808">Transferase</keyword>
<sequence length="1068" mass="116398">MAQLIDLGGGPVNQSEREIFEILVRDLPGSWAVAPNVNLPHPRTGHAYEYDAIVIGPHAVYVVEIKGWRRQIRQLNREEWQLSGGQVVRNPLSLTDQKARVLASEIKRHRWASAGAPYVQACLVVGSDRASFAVNDADAGRCLRPSELVAYLRDPQRLSTDRAPGDYRRDLKRLGDLIRGQFEGKPESPRRYGSYLAADLQERDQESAVWLGRHALLDDARIYRIRAWYLSEYRYTPEQRTERIRVLRRNTDALHKVGEHPCIAQLRDFGEREGEFYEVTDWTVQGTLKTARDRGVLDKLPVSEKLSILRDVARGLEAAAAHDIVHRALSPAAVLLTADGHARLCGFDRAWLLESAGTVYGAAPQISRTYLPPELRDASDYEVFDNSDLYSLGKVGQFLFGECVPPEVAELLDLCLRDDPGERPDNPAAFLHELELAIRPPEPEPTPDPEPELEAELEPAKALPTSGRPQLEPGDIIEGVNMVLSELGRSATSTVYRVDNEPLGEVFALKLVHAPAAGYDPMEEFRLLRKLDCPHVPRAHWCGRTSLGAGPDLSYLLLDYIEGPGLRQVIDDGPVEVETALDLIDDLLAALEALHGSGGDSLHRDLKPENVIVGPEGAVLLDFGLARPTTDAGATPDGTLRYTPPDLSESGWDASADLFALGCIAYELLAGTSPWDGLTTTQAPASLETLRGEVTERVSSVFARSLAARSSERYSDASTMRAALREARSSPSLPEPSALTEDSGANAAQSLEPDEEFGVLATDVDLWTAARVQAISEHAHLQIPLAKALLDCIVEPVDESPESLLSALLASEARAKALELPLAEALGSCYSMLASEQLPLELGDDAGDSDEDDPAPRVVELDAEDRILRVDGLHFTELRYVERLALQLDRTTTAWVWCAGATDPAVVAETDAAFARALSGGAGAACVSLPRGARDELDLPATLRARRNALQEHLRGALEQPGALWVLSCWGTVYLGHGLRTDPGEGLGERAAAIRDRWAAAFPGARVAPDAGDAPPRDSLHVRVGGGRRFAVGRLAWPDPPRTPWLQAGGLSLPERLLILLRISRGTP</sequence>
<dbReference type="Pfam" id="PF08378">
    <property type="entry name" value="NERD"/>
    <property type="match status" value="1"/>
</dbReference>
<evidence type="ECO:0000259" key="6">
    <source>
        <dbReference type="PROSITE" id="PS50011"/>
    </source>
</evidence>
<reference evidence="8 9" key="1">
    <citation type="submission" date="2014-12" db="EMBL/GenBank/DDBJ databases">
        <title>Genome assembly of Enhygromyxa salina DSM 15201.</title>
        <authorList>
            <person name="Sharma G."/>
            <person name="Subramanian S."/>
        </authorList>
    </citation>
    <scope>NUCLEOTIDE SEQUENCE [LARGE SCALE GENOMIC DNA]</scope>
    <source>
        <strain evidence="8 9">DSM 15201</strain>
    </source>
</reference>
<dbReference type="PANTHER" id="PTHR43289">
    <property type="entry name" value="MITOGEN-ACTIVATED PROTEIN KINASE KINASE KINASE 20-RELATED"/>
    <property type="match status" value="1"/>
</dbReference>
<dbReference type="Pfam" id="PF00069">
    <property type="entry name" value="Pkinase"/>
    <property type="match status" value="2"/>
</dbReference>
<evidence type="ECO:0000256" key="1">
    <source>
        <dbReference type="ARBA" id="ARBA00022679"/>
    </source>
</evidence>
<gene>
    <name evidence="8" type="ORF">DB30_05993</name>
</gene>
<dbReference type="RefSeq" id="WP_052546479.1">
    <property type="nucleotide sequence ID" value="NZ_JMCC02000006.1"/>
</dbReference>
<dbReference type="PANTHER" id="PTHR43289:SF6">
    <property type="entry name" value="SERINE_THREONINE-PROTEIN KINASE NEKL-3"/>
    <property type="match status" value="1"/>
</dbReference>
<dbReference type="EMBL" id="JMCC02000006">
    <property type="protein sequence ID" value="KIG19089.1"/>
    <property type="molecule type" value="Genomic_DNA"/>
</dbReference>
<feature type="region of interest" description="Disordered" evidence="5">
    <location>
        <begin position="719"/>
        <end position="754"/>
    </location>
</feature>
<dbReference type="CDD" id="cd14014">
    <property type="entry name" value="STKc_PknB_like"/>
    <property type="match status" value="1"/>
</dbReference>
<dbReference type="Proteomes" id="UP000031599">
    <property type="component" value="Unassembled WGS sequence"/>
</dbReference>
<dbReference type="Gene3D" id="3.30.200.20">
    <property type="entry name" value="Phosphorylase Kinase, domain 1"/>
    <property type="match status" value="1"/>
</dbReference>
<name>A0A0C1ZNN8_9BACT</name>
<dbReference type="PROSITE" id="PS50011">
    <property type="entry name" value="PROTEIN_KINASE_DOM"/>
    <property type="match status" value="2"/>
</dbReference>
<dbReference type="InterPro" id="IPR011528">
    <property type="entry name" value="NERD"/>
</dbReference>
<evidence type="ECO:0000256" key="3">
    <source>
        <dbReference type="ARBA" id="ARBA00022777"/>
    </source>
</evidence>
<dbReference type="InterPro" id="IPR011009">
    <property type="entry name" value="Kinase-like_dom_sf"/>
</dbReference>
<dbReference type="SMART" id="SM00220">
    <property type="entry name" value="S_TKc"/>
    <property type="match status" value="1"/>
</dbReference>
<evidence type="ECO:0000313" key="8">
    <source>
        <dbReference type="EMBL" id="KIG19089.1"/>
    </source>
</evidence>
<evidence type="ECO:0000259" key="7">
    <source>
        <dbReference type="PROSITE" id="PS50965"/>
    </source>
</evidence>
<evidence type="ECO:0000313" key="9">
    <source>
        <dbReference type="Proteomes" id="UP000031599"/>
    </source>
</evidence>
<keyword evidence="2" id="KW-0547">Nucleotide-binding</keyword>
<accession>A0A0C1ZNN8</accession>
<evidence type="ECO:0000256" key="4">
    <source>
        <dbReference type="ARBA" id="ARBA00022840"/>
    </source>
</evidence>
<dbReference type="Gene3D" id="1.10.510.10">
    <property type="entry name" value="Transferase(Phosphotransferase) domain 1"/>
    <property type="match status" value="2"/>
</dbReference>
<dbReference type="GO" id="GO:0004674">
    <property type="term" value="F:protein serine/threonine kinase activity"/>
    <property type="evidence" value="ECO:0007669"/>
    <property type="project" value="TreeGrafter"/>
</dbReference>
<evidence type="ECO:0000256" key="5">
    <source>
        <dbReference type="SAM" id="MobiDB-lite"/>
    </source>
</evidence>
<keyword evidence="3 8" id="KW-0418">Kinase</keyword>
<dbReference type="SUPFAM" id="SSF56112">
    <property type="entry name" value="Protein kinase-like (PK-like)"/>
    <property type="match status" value="2"/>
</dbReference>
<proteinExistence type="predicted"/>
<feature type="compositionally biased region" description="Acidic residues" evidence="5">
    <location>
        <begin position="445"/>
        <end position="457"/>
    </location>
</feature>
<dbReference type="GO" id="GO:0005524">
    <property type="term" value="F:ATP binding"/>
    <property type="evidence" value="ECO:0007669"/>
    <property type="project" value="UniProtKB-KW"/>
</dbReference>
<comment type="caution">
    <text evidence="8">The sequence shown here is derived from an EMBL/GenBank/DDBJ whole genome shotgun (WGS) entry which is preliminary data.</text>
</comment>
<feature type="domain" description="Protein kinase" evidence="6">
    <location>
        <begin position="481"/>
        <end position="733"/>
    </location>
</feature>
<feature type="domain" description="Protein kinase" evidence="6">
    <location>
        <begin position="171"/>
        <end position="435"/>
    </location>
</feature>
<evidence type="ECO:0000256" key="2">
    <source>
        <dbReference type="ARBA" id="ARBA00022741"/>
    </source>
</evidence>
<dbReference type="PROSITE" id="PS50965">
    <property type="entry name" value="NERD"/>
    <property type="match status" value="1"/>
</dbReference>